<dbReference type="AlphaFoldDB" id="A0AAV3RP53"/>
<gene>
    <name evidence="2" type="ORF">LIER_30361</name>
</gene>
<dbReference type="GO" id="GO:0046540">
    <property type="term" value="C:U4/U6 x U5 tri-snRNP complex"/>
    <property type="evidence" value="ECO:0007669"/>
    <property type="project" value="TreeGrafter"/>
</dbReference>
<dbReference type="GO" id="GO:0080188">
    <property type="term" value="P:gene silencing by siRNA-directed DNA methylation"/>
    <property type="evidence" value="ECO:0007669"/>
    <property type="project" value="TreeGrafter"/>
</dbReference>
<proteinExistence type="predicted"/>
<keyword evidence="1" id="KW-0677">Repeat</keyword>
<dbReference type="GO" id="GO:0000244">
    <property type="term" value="P:spliceosomal tri-snRNP complex assembly"/>
    <property type="evidence" value="ECO:0007669"/>
    <property type="project" value="TreeGrafter"/>
</dbReference>
<sequence length="202" mass="23254">MVSFLDSEDVAVVTDMTLDEEVFNQSVLLLKYLGLKQFPSFFKLWLMHGQLEERSDNLEQAKETYESGLKHYPALHFIPLRLSLANLDKKICGLNRARTILTMSRKKNPQNLKLWLASVRTELQHDYKTEAGVMISKALPECPKRGILWALPIEMAPHPQQKIQEFRSYQKRCISAEPKDGEKWQSISDLAIESILKKVAVL</sequence>
<dbReference type="PANTHER" id="PTHR11246">
    <property type="entry name" value="PRE-MRNA SPLICING FACTOR"/>
    <property type="match status" value="1"/>
</dbReference>
<dbReference type="SUPFAM" id="SSF48452">
    <property type="entry name" value="TPR-like"/>
    <property type="match status" value="1"/>
</dbReference>
<evidence type="ECO:0000313" key="2">
    <source>
        <dbReference type="EMBL" id="GAA0182346.1"/>
    </source>
</evidence>
<dbReference type="Gene3D" id="1.25.40.10">
    <property type="entry name" value="Tetratricopeptide repeat domain"/>
    <property type="match status" value="1"/>
</dbReference>
<reference evidence="2 3" key="1">
    <citation type="submission" date="2024-01" db="EMBL/GenBank/DDBJ databases">
        <title>The complete chloroplast genome sequence of Lithospermum erythrorhizon: insights into the phylogenetic relationship among Boraginaceae species and the maternal lineages of purple gromwells.</title>
        <authorList>
            <person name="Okada T."/>
            <person name="Watanabe K."/>
        </authorList>
    </citation>
    <scope>NUCLEOTIDE SEQUENCE [LARGE SCALE GENOMIC DNA]</scope>
</reference>
<dbReference type="InterPro" id="IPR045075">
    <property type="entry name" value="Syf1-like"/>
</dbReference>
<name>A0AAV3RP53_LITER</name>
<dbReference type="Proteomes" id="UP001454036">
    <property type="component" value="Unassembled WGS sequence"/>
</dbReference>
<dbReference type="EMBL" id="BAABME010010827">
    <property type="protein sequence ID" value="GAA0182346.1"/>
    <property type="molecule type" value="Genomic_DNA"/>
</dbReference>
<evidence type="ECO:0000313" key="3">
    <source>
        <dbReference type="Proteomes" id="UP001454036"/>
    </source>
</evidence>
<evidence type="ECO:0000256" key="1">
    <source>
        <dbReference type="ARBA" id="ARBA00022737"/>
    </source>
</evidence>
<dbReference type="GO" id="GO:0071013">
    <property type="term" value="C:catalytic step 2 spliceosome"/>
    <property type="evidence" value="ECO:0007669"/>
    <property type="project" value="TreeGrafter"/>
</dbReference>
<accession>A0AAV3RP53</accession>
<protein>
    <submittedName>
        <fullName evidence="2">RNA splicing factor</fullName>
    </submittedName>
</protein>
<keyword evidence="3" id="KW-1185">Reference proteome</keyword>
<organism evidence="2 3">
    <name type="scientific">Lithospermum erythrorhizon</name>
    <name type="common">Purple gromwell</name>
    <name type="synonym">Lithospermum officinale var. erythrorhizon</name>
    <dbReference type="NCBI Taxonomy" id="34254"/>
    <lineage>
        <taxon>Eukaryota</taxon>
        <taxon>Viridiplantae</taxon>
        <taxon>Streptophyta</taxon>
        <taxon>Embryophyta</taxon>
        <taxon>Tracheophyta</taxon>
        <taxon>Spermatophyta</taxon>
        <taxon>Magnoliopsida</taxon>
        <taxon>eudicotyledons</taxon>
        <taxon>Gunneridae</taxon>
        <taxon>Pentapetalae</taxon>
        <taxon>asterids</taxon>
        <taxon>lamiids</taxon>
        <taxon>Boraginales</taxon>
        <taxon>Boraginaceae</taxon>
        <taxon>Boraginoideae</taxon>
        <taxon>Lithospermeae</taxon>
        <taxon>Lithospermum</taxon>
    </lineage>
</organism>
<dbReference type="GO" id="GO:2000636">
    <property type="term" value="P:positive regulation of primary miRNA processing"/>
    <property type="evidence" value="ECO:0007669"/>
    <property type="project" value="TreeGrafter"/>
</dbReference>
<dbReference type="InterPro" id="IPR011990">
    <property type="entry name" value="TPR-like_helical_dom_sf"/>
</dbReference>
<comment type="caution">
    <text evidence="2">The sequence shown here is derived from an EMBL/GenBank/DDBJ whole genome shotgun (WGS) entry which is preliminary data.</text>
</comment>
<dbReference type="PANTHER" id="PTHR11246:SF1">
    <property type="entry name" value="PRE-MRNA-PROCESSING FACTOR 6"/>
    <property type="match status" value="1"/>
</dbReference>